<dbReference type="PANTHER" id="PTHR44051:SF8">
    <property type="entry name" value="GLUTATHIONE S-TRANSFERASE GSTA"/>
    <property type="match status" value="1"/>
</dbReference>
<evidence type="ECO:0000313" key="4">
    <source>
        <dbReference type="EMBL" id="PUB13664.1"/>
    </source>
</evidence>
<evidence type="ECO:0000313" key="5">
    <source>
        <dbReference type="Proteomes" id="UP000244523"/>
    </source>
</evidence>
<keyword evidence="4" id="KW-0808">Transferase</keyword>
<dbReference type="EMBL" id="QBUD01000007">
    <property type="protein sequence ID" value="PUB13664.1"/>
    <property type="molecule type" value="Genomic_DNA"/>
</dbReference>
<dbReference type="InterPro" id="IPR004045">
    <property type="entry name" value="Glutathione_S-Trfase_N"/>
</dbReference>
<dbReference type="SFLD" id="SFLDG00358">
    <property type="entry name" value="Main_(cytGST)"/>
    <property type="match status" value="1"/>
</dbReference>
<dbReference type="PANTHER" id="PTHR44051">
    <property type="entry name" value="GLUTATHIONE S-TRANSFERASE-RELATED"/>
    <property type="match status" value="1"/>
</dbReference>
<proteinExistence type="predicted"/>
<dbReference type="SFLD" id="SFLDS00019">
    <property type="entry name" value="Glutathione_Transferase_(cytos"/>
    <property type="match status" value="1"/>
</dbReference>
<dbReference type="InterPro" id="IPR010987">
    <property type="entry name" value="Glutathione-S-Trfase_C-like"/>
</dbReference>
<dbReference type="AlphaFoldDB" id="A0A2T6KEV2"/>
<dbReference type="RefSeq" id="WP_108386886.1">
    <property type="nucleotide sequence ID" value="NZ_QBUD01000007.1"/>
</dbReference>
<feature type="domain" description="GST C-terminal" evidence="3">
    <location>
        <begin position="87"/>
        <end position="209"/>
    </location>
</feature>
<dbReference type="Pfam" id="PF13409">
    <property type="entry name" value="GST_N_2"/>
    <property type="match status" value="1"/>
</dbReference>
<organism evidence="4 5">
    <name type="scientific">Yoonia sediminilitoris</name>
    <dbReference type="NCBI Taxonomy" id="1286148"/>
    <lineage>
        <taxon>Bacteria</taxon>
        <taxon>Pseudomonadati</taxon>
        <taxon>Pseudomonadota</taxon>
        <taxon>Alphaproteobacteria</taxon>
        <taxon>Rhodobacterales</taxon>
        <taxon>Paracoccaceae</taxon>
        <taxon>Yoonia</taxon>
    </lineage>
</organism>
<dbReference type="Proteomes" id="UP000244523">
    <property type="component" value="Unassembled WGS sequence"/>
</dbReference>
<dbReference type="CDD" id="cd03057">
    <property type="entry name" value="GST_N_Beta"/>
    <property type="match status" value="1"/>
</dbReference>
<evidence type="ECO:0000259" key="3">
    <source>
        <dbReference type="PROSITE" id="PS50405"/>
    </source>
</evidence>
<sequence>MSDPLCLHYAPDNASLCVRLALEEIGVPYQEALVDRRTQTQRSAAFLAMNPNGLIPVLETPHGPMYETGAILLWLADRHRTLLPEIDDPQRGAALQWLFWLSNTLHPTLRMLFYPRQFGAARDLTQTRLTTQLDLLAAASTAPWLDASAPSAQACYLAPMLRWPALYGGDTDWFDLGRWPRLEAFARRCEKRPAAVRAAKAEGLGPTPFSAPHPCNPPFGSAT</sequence>
<dbReference type="SUPFAM" id="SSF47616">
    <property type="entry name" value="GST C-terminal domain-like"/>
    <property type="match status" value="1"/>
</dbReference>
<dbReference type="PROSITE" id="PS50404">
    <property type="entry name" value="GST_NTER"/>
    <property type="match status" value="1"/>
</dbReference>
<protein>
    <submittedName>
        <fullName evidence="4">Glutathione S-transferase</fullName>
    </submittedName>
</protein>
<evidence type="ECO:0000256" key="1">
    <source>
        <dbReference type="SAM" id="MobiDB-lite"/>
    </source>
</evidence>
<comment type="caution">
    <text evidence="4">The sequence shown here is derived from an EMBL/GenBank/DDBJ whole genome shotgun (WGS) entry which is preliminary data.</text>
</comment>
<name>A0A2T6KEV2_9RHOB</name>
<dbReference type="GO" id="GO:0016740">
    <property type="term" value="F:transferase activity"/>
    <property type="evidence" value="ECO:0007669"/>
    <property type="project" value="UniProtKB-KW"/>
</dbReference>
<dbReference type="InterPro" id="IPR036249">
    <property type="entry name" value="Thioredoxin-like_sf"/>
</dbReference>
<reference evidence="4 5" key="1">
    <citation type="submission" date="2018-04" db="EMBL/GenBank/DDBJ databases">
        <title>Genomic Encyclopedia of Archaeal and Bacterial Type Strains, Phase II (KMG-II): from individual species to whole genera.</title>
        <authorList>
            <person name="Goeker M."/>
        </authorList>
    </citation>
    <scope>NUCLEOTIDE SEQUENCE [LARGE SCALE GENOMIC DNA]</scope>
    <source>
        <strain evidence="4 5">DSM 29955</strain>
    </source>
</reference>
<feature type="domain" description="GST N-terminal" evidence="2">
    <location>
        <begin position="2"/>
        <end position="83"/>
    </location>
</feature>
<feature type="region of interest" description="Disordered" evidence="1">
    <location>
        <begin position="203"/>
        <end position="223"/>
    </location>
</feature>
<keyword evidence="5" id="KW-1185">Reference proteome</keyword>
<accession>A0A2T6KEV2</accession>
<gene>
    <name evidence="4" type="ORF">C8N45_107124</name>
</gene>
<dbReference type="OrthoDB" id="7583243at2"/>
<dbReference type="Gene3D" id="3.40.30.10">
    <property type="entry name" value="Glutaredoxin"/>
    <property type="match status" value="1"/>
</dbReference>
<dbReference type="InterPro" id="IPR036282">
    <property type="entry name" value="Glutathione-S-Trfase_C_sf"/>
</dbReference>
<dbReference type="InterPro" id="IPR040079">
    <property type="entry name" value="Glutathione_S-Trfase"/>
</dbReference>
<dbReference type="Gene3D" id="1.20.1050.10">
    <property type="match status" value="1"/>
</dbReference>
<dbReference type="PROSITE" id="PS50405">
    <property type="entry name" value="GST_CTER"/>
    <property type="match status" value="1"/>
</dbReference>
<evidence type="ECO:0000259" key="2">
    <source>
        <dbReference type="PROSITE" id="PS50404"/>
    </source>
</evidence>
<dbReference type="SUPFAM" id="SSF52833">
    <property type="entry name" value="Thioredoxin-like"/>
    <property type="match status" value="1"/>
</dbReference>